<reference evidence="4 5" key="1">
    <citation type="submission" date="2019-06" db="EMBL/GenBank/DDBJ databases">
        <title>Sorghum-associated microbial communities from plants grown in Nebraska, USA.</title>
        <authorList>
            <person name="Schachtman D."/>
        </authorList>
    </citation>
    <scope>NUCLEOTIDE SEQUENCE [LARGE SCALE GENOMIC DNA]</scope>
    <source>
        <strain evidence="4 5">1209</strain>
    </source>
</reference>
<gene>
    <name evidence="4" type="ORF">FHW36_1127</name>
</gene>
<dbReference type="FunFam" id="2.60.120.1440:FF:000001">
    <property type="entry name" value="Putative anti-sigma factor"/>
    <property type="match status" value="1"/>
</dbReference>
<feature type="domain" description="Protein FecR C-terminal" evidence="3">
    <location>
        <begin position="277"/>
        <end position="343"/>
    </location>
</feature>
<organism evidence="4 5">
    <name type="scientific">Chitinophaga polysaccharea</name>
    <dbReference type="NCBI Taxonomy" id="1293035"/>
    <lineage>
        <taxon>Bacteria</taxon>
        <taxon>Pseudomonadati</taxon>
        <taxon>Bacteroidota</taxon>
        <taxon>Chitinophagia</taxon>
        <taxon>Chitinophagales</taxon>
        <taxon>Chitinophagaceae</taxon>
        <taxon>Chitinophaga</taxon>
    </lineage>
</organism>
<dbReference type="InterPro" id="IPR032508">
    <property type="entry name" value="FecR_C"/>
</dbReference>
<comment type="caution">
    <text evidence="4">The sequence shown here is derived from an EMBL/GenBank/DDBJ whole genome shotgun (WGS) entry which is preliminary data.</text>
</comment>
<keyword evidence="5" id="KW-1185">Reference proteome</keyword>
<feature type="domain" description="FecR protein" evidence="2">
    <location>
        <begin position="111"/>
        <end position="207"/>
    </location>
</feature>
<evidence type="ECO:0000313" key="4">
    <source>
        <dbReference type="EMBL" id="TWF33566.1"/>
    </source>
</evidence>
<accession>A0A561P624</accession>
<dbReference type="EMBL" id="VIWO01000012">
    <property type="protein sequence ID" value="TWF33566.1"/>
    <property type="molecule type" value="Genomic_DNA"/>
</dbReference>
<dbReference type="RefSeq" id="WP_186452635.1">
    <property type="nucleotide sequence ID" value="NZ_VIWO01000012.1"/>
</dbReference>
<keyword evidence="1" id="KW-0472">Membrane</keyword>
<dbReference type="GO" id="GO:0016989">
    <property type="term" value="F:sigma factor antagonist activity"/>
    <property type="evidence" value="ECO:0007669"/>
    <property type="project" value="TreeGrafter"/>
</dbReference>
<keyword evidence="1" id="KW-0812">Transmembrane</keyword>
<evidence type="ECO:0000259" key="3">
    <source>
        <dbReference type="Pfam" id="PF16344"/>
    </source>
</evidence>
<feature type="transmembrane region" description="Helical" evidence="1">
    <location>
        <begin position="82"/>
        <end position="100"/>
    </location>
</feature>
<sequence length="349" mass="39492">MTRKVAGEASLEELAELDELLLQYPELQYTYTIVADIREVKETGGFSAAEEQQLLKDGLANIERLMAIADERPVKRLFPWKMSAGIAACIAVLVAVYGIWKMPRQGSYGNEIVTKNGSKTAVVLPDGTNVVLNACSRLKYDVNKFLNGNREVVLTGEAYFDVKHDPQHPFIIQTDHASIKVLGTVFNVKAYAEDATVETSLLSGKVEVSFREGAAGKVNKVVVLEPEQKLILDKQHMNAAAQSSRNDTIRTFAITPLKVNNQGDSSKQQETAWMNDRFEFDNVTLEQLSHDLERWYNVTIRFKNDKYKYEVFTGAFRKQRIEQVLQALQLMSADMHYEVNSKENVIYIW</sequence>
<proteinExistence type="predicted"/>
<protein>
    <submittedName>
        <fullName evidence="4">FecR family protein</fullName>
    </submittedName>
</protein>
<dbReference type="InterPro" id="IPR012373">
    <property type="entry name" value="Ferrdict_sens_TM"/>
</dbReference>
<evidence type="ECO:0000259" key="2">
    <source>
        <dbReference type="Pfam" id="PF04773"/>
    </source>
</evidence>
<evidence type="ECO:0000313" key="5">
    <source>
        <dbReference type="Proteomes" id="UP000320811"/>
    </source>
</evidence>
<evidence type="ECO:0000256" key="1">
    <source>
        <dbReference type="SAM" id="Phobius"/>
    </source>
</evidence>
<dbReference type="PIRSF" id="PIRSF018266">
    <property type="entry name" value="FecR"/>
    <property type="match status" value="1"/>
</dbReference>
<dbReference type="PANTHER" id="PTHR30273">
    <property type="entry name" value="PERIPLASMIC SIGNAL SENSOR AND SIGMA FACTOR ACTIVATOR FECR-RELATED"/>
    <property type="match status" value="1"/>
</dbReference>
<dbReference type="Proteomes" id="UP000320811">
    <property type="component" value="Unassembled WGS sequence"/>
</dbReference>
<dbReference type="AlphaFoldDB" id="A0A561P624"/>
<dbReference type="Gene3D" id="2.60.120.1440">
    <property type="match status" value="1"/>
</dbReference>
<dbReference type="PANTHER" id="PTHR30273:SF2">
    <property type="entry name" value="PROTEIN FECR"/>
    <property type="match status" value="1"/>
</dbReference>
<name>A0A561P624_9BACT</name>
<dbReference type="Pfam" id="PF04773">
    <property type="entry name" value="FecR"/>
    <property type="match status" value="1"/>
</dbReference>
<dbReference type="InterPro" id="IPR006860">
    <property type="entry name" value="FecR"/>
</dbReference>
<dbReference type="Gene3D" id="3.55.50.30">
    <property type="match status" value="1"/>
</dbReference>
<keyword evidence="1" id="KW-1133">Transmembrane helix</keyword>
<dbReference type="Pfam" id="PF16344">
    <property type="entry name" value="FecR_C"/>
    <property type="match status" value="1"/>
</dbReference>